<keyword evidence="4 9" id="KW-0812">Transmembrane</keyword>
<evidence type="ECO:0000256" key="4">
    <source>
        <dbReference type="ARBA" id="ARBA00022692"/>
    </source>
</evidence>
<feature type="active site" evidence="9">
    <location>
        <position position="152"/>
    </location>
</feature>
<name>A0A7C4XBQ3_UNCW3</name>
<evidence type="ECO:0000256" key="5">
    <source>
        <dbReference type="ARBA" id="ARBA00022750"/>
    </source>
</evidence>
<evidence type="ECO:0000256" key="1">
    <source>
        <dbReference type="ARBA" id="ARBA00006139"/>
    </source>
</evidence>
<dbReference type="GO" id="GO:0005886">
    <property type="term" value="C:plasma membrane"/>
    <property type="evidence" value="ECO:0007669"/>
    <property type="project" value="UniProtKB-SubCell"/>
</dbReference>
<reference evidence="11" key="1">
    <citation type="journal article" date="2020" name="mSystems">
        <title>Genome- and Community-Level Interaction Insights into Carbon Utilization and Element Cycling Functions of Hydrothermarchaeota in Hydrothermal Sediment.</title>
        <authorList>
            <person name="Zhou Z."/>
            <person name="Liu Y."/>
            <person name="Xu W."/>
            <person name="Pan J."/>
            <person name="Luo Z.H."/>
            <person name="Li M."/>
        </authorList>
    </citation>
    <scope>NUCLEOTIDE SEQUENCE [LARGE SCALE GENOMIC DNA]</scope>
    <source>
        <strain evidence="11">SpSt-774</strain>
    </source>
</reference>
<sequence>MKRKDYRFCHMPDSASSVRESKNILFFLIPVFFSLLADQVSKALIVNIFSPFDPPYEVIGSYLRFKIAYNPYGVFSISFGPPFLYYVFHILGIIIFTYLGLSQNTKFRMLLFGFIVGGALGNIIDRIRLKYVVDFIDMGIGNLRWFTYNLADAFVVVSAVLLIINELFYSRNKD</sequence>
<protein>
    <recommendedName>
        <fullName evidence="9">Lipoprotein signal peptidase</fullName>
        <ecNumber evidence="9">3.4.23.36</ecNumber>
    </recommendedName>
    <alternativeName>
        <fullName evidence="9">Prolipoprotein signal peptidase</fullName>
    </alternativeName>
    <alternativeName>
        <fullName evidence="9">Signal peptidase II</fullName>
        <shortName evidence="9">SPase II</shortName>
    </alternativeName>
</protein>
<dbReference type="EMBL" id="DTGZ01000153">
    <property type="protein sequence ID" value="HGV98234.1"/>
    <property type="molecule type" value="Genomic_DNA"/>
</dbReference>
<dbReference type="PRINTS" id="PR00781">
    <property type="entry name" value="LIPOSIGPTASE"/>
</dbReference>
<comment type="subcellular location">
    <subcellularLocation>
        <location evidence="9">Cell membrane</location>
        <topology evidence="9">Multi-pass membrane protein</topology>
    </subcellularLocation>
</comment>
<dbReference type="Pfam" id="PF01252">
    <property type="entry name" value="Peptidase_A8"/>
    <property type="match status" value="1"/>
</dbReference>
<evidence type="ECO:0000256" key="6">
    <source>
        <dbReference type="ARBA" id="ARBA00022801"/>
    </source>
</evidence>
<dbReference type="GO" id="GO:0006508">
    <property type="term" value="P:proteolysis"/>
    <property type="evidence" value="ECO:0007669"/>
    <property type="project" value="UniProtKB-KW"/>
</dbReference>
<dbReference type="InterPro" id="IPR001872">
    <property type="entry name" value="Peptidase_A8"/>
</dbReference>
<dbReference type="PROSITE" id="PS00855">
    <property type="entry name" value="SPASE_II"/>
    <property type="match status" value="1"/>
</dbReference>
<dbReference type="PANTHER" id="PTHR33695:SF1">
    <property type="entry name" value="LIPOPROTEIN SIGNAL PEPTIDASE"/>
    <property type="match status" value="1"/>
</dbReference>
<keyword evidence="2 9" id="KW-1003">Cell membrane</keyword>
<dbReference type="PANTHER" id="PTHR33695">
    <property type="entry name" value="LIPOPROTEIN SIGNAL PEPTIDASE"/>
    <property type="match status" value="1"/>
</dbReference>
<comment type="pathway">
    <text evidence="9">Protein modification; lipoprotein biosynthesis (signal peptide cleavage).</text>
</comment>
<evidence type="ECO:0000256" key="2">
    <source>
        <dbReference type="ARBA" id="ARBA00022475"/>
    </source>
</evidence>
<evidence type="ECO:0000256" key="8">
    <source>
        <dbReference type="ARBA" id="ARBA00023136"/>
    </source>
</evidence>
<dbReference type="GO" id="GO:0004190">
    <property type="term" value="F:aspartic-type endopeptidase activity"/>
    <property type="evidence" value="ECO:0007669"/>
    <property type="project" value="UniProtKB-UniRule"/>
</dbReference>
<organism evidence="11">
    <name type="scientific">candidate division WOR-3 bacterium</name>
    <dbReference type="NCBI Taxonomy" id="2052148"/>
    <lineage>
        <taxon>Bacteria</taxon>
        <taxon>Bacteria division WOR-3</taxon>
    </lineage>
</organism>
<keyword evidence="3 9" id="KW-0645">Protease</keyword>
<comment type="caution">
    <text evidence="9">Lacks conserved residue(s) required for the propagation of feature annotation.</text>
</comment>
<keyword evidence="7 9" id="KW-1133">Transmembrane helix</keyword>
<keyword evidence="5 9" id="KW-0064">Aspartyl protease</keyword>
<evidence type="ECO:0000256" key="10">
    <source>
        <dbReference type="RuleBase" id="RU004181"/>
    </source>
</evidence>
<dbReference type="AlphaFoldDB" id="A0A7C4XBQ3"/>
<evidence type="ECO:0000313" key="11">
    <source>
        <dbReference type="EMBL" id="HGV98234.1"/>
    </source>
</evidence>
<evidence type="ECO:0000256" key="9">
    <source>
        <dbReference type="HAMAP-Rule" id="MF_00161"/>
    </source>
</evidence>
<accession>A0A7C4XBQ3</accession>
<feature type="transmembrane region" description="Helical" evidence="9">
    <location>
        <begin position="108"/>
        <end position="125"/>
    </location>
</feature>
<dbReference type="EC" id="3.4.23.36" evidence="9"/>
<dbReference type="UniPathway" id="UPA00665"/>
<comment type="caution">
    <text evidence="11">The sequence shown here is derived from an EMBL/GenBank/DDBJ whole genome shotgun (WGS) entry which is preliminary data.</text>
</comment>
<comment type="similarity">
    <text evidence="1 9 10">Belongs to the peptidase A8 family.</text>
</comment>
<evidence type="ECO:0000256" key="3">
    <source>
        <dbReference type="ARBA" id="ARBA00022670"/>
    </source>
</evidence>
<feature type="active site" evidence="9">
    <location>
        <position position="134"/>
    </location>
</feature>
<dbReference type="HAMAP" id="MF_00161">
    <property type="entry name" value="LspA"/>
    <property type="match status" value="1"/>
</dbReference>
<feature type="transmembrane region" description="Helical" evidence="9">
    <location>
        <begin position="145"/>
        <end position="164"/>
    </location>
</feature>
<evidence type="ECO:0000256" key="7">
    <source>
        <dbReference type="ARBA" id="ARBA00022989"/>
    </source>
</evidence>
<proteinExistence type="inferred from homology"/>
<keyword evidence="6 9" id="KW-0378">Hydrolase</keyword>
<comment type="catalytic activity">
    <reaction evidence="9">
        <text>Release of signal peptides from bacterial membrane prolipoproteins. Hydrolyzes -Xaa-Yaa-Zaa-|-(S,diacylglyceryl)Cys-, in which Xaa is hydrophobic (preferably Leu), and Yaa (Ala or Ser) and Zaa (Gly or Ala) have small, neutral side chains.</text>
        <dbReference type="EC" id="3.4.23.36"/>
    </reaction>
</comment>
<gene>
    <name evidence="9" type="primary">lspA</name>
    <name evidence="11" type="ORF">ENV60_08065</name>
</gene>
<keyword evidence="8 9" id="KW-0472">Membrane</keyword>
<comment type="function">
    <text evidence="9">This protein specifically catalyzes the removal of signal peptides from prolipoproteins.</text>
</comment>
<feature type="transmembrane region" description="Helical" evidence="9">
    <location>
        <begin position="83"/>
        <end position="101"/>
    </location>
</feature>